<gene>
    <name evidence="3" type="ORF">Micbo1qcDRAFT_160445</name>
</gene>
<dbReference type="AlphaFoldDB" id="A0A136J653"/>
<dbReference type="Proteomes" id="UP000070501">
    <property type="component" value="Unassembled WGS sequence"/>
</dbReference>
<dbReference type="STRING" id="196109.A0A136J653"/>
<feature type="transmembrane region" description="Helical" evidence="2">
    <location>
        <begin position="81"/>
        <end position="99"/>
    </location>
</feature>
<protein>
    <recommendedName>
        <fullName evidence="5">MARVEL domain-containing protein</fullName>
    </recommendedName>
</protein>
<keyword evidence="2" id="KW-0472">Membrane</keyword>
<dbReference type="InParanoid" id="A0A136J653"/>
<keyword evidence="2" id="KW-0812">Transmembrane</keyword>
<evidence type="ECO:0000256" key="2">
    <source>
        <dbReference type="SAM" id="Phobius"/>
    </source>
</evidence>
<reference evidence="4" key="1">
    <citation type="submission" date="2016-02" db="EMBL/GenBank/DDBJ databases">
        <title>Draft genome sequence of Microdochium bolleyi, a fungal endophyte of beachgrass.</title>
        <authorList>
            <consortium name="DOE Joint Genome Institute"/>
            <person name="David A.S."/>
            <person name="May G."/>
            <person name="Haridas S."/>
            <person name="Lim J."/>
            <person name="Wang M."/>
            <person name="Labutti K."/>
            <person name="Lipzen A."/>
            <person name="Barry K."/>
            <person name="Grigoriev I.V."/>
        </authorList>
    </citation>
    <scope>NUCLEOTIDE SEQUENCE [LARGE SCALE GENOMIC DNA]</scope>
    <source>
        <strain evidence="4">J235TASD1</strain>
    </source>
</reference>
<evidence type="ECO:0000256" key="1">
    <source>
        <dbReference type="SAM" id="MobiDB-lite"/>
    </source>
</evidence>
<dbReference type="OrthoDB" id="5342507at2759"/>
<keyword evidence="2" id="KW-1133">Transmembrane helix</keyword>
<sequence>MGAKSGFALKFLQWFIRGVQFCCCALTLALFSYFLASASRHNEPIPTWPRAVEGIAGVGVIYTAAGLFLLCCLAGHPVTSFIAIALDIAFVGAFIYVAQANRGGAGSCRGVVDTIFGTGQDDAYRNGLPTFGTLCRMQTAVLAVSIVAIFFFILSAVMEFVLVRHRRKERAFGPSPGNNYTSGSGPQRKGGLFGMFGKKHAKHADAAHNPNTLPTHTTPDQMRQSYATDATAVGATHPHDQLPKPSYEAAGAHGAHHHAHHNGQTAYPEGTYEAGGYRA</sequence>
<keyword evidence="4" id="KW-1185">Reference proteome</keyword>
<organism evidence="3 4">
    <name type="scientific">Microdochium bolleyi</name>
    <dbReference type="NCBI Taxonomy" id="196109"/>
    <lineage>
        <taxon>Eukaryota</taxon>
        <taxon>Fungi</taxon>
        <taxon>Dikarya</taxon>
        <taxon>Ascomycota</taxon>
        <taxon>Pezizomycotina</taxon>
        <taxon>Sordariomycetes</taxon>
        <taxon>Xylariomycetidae</taxon>
        <taxon>Xylariales</taxon>
        <taxon>Microdochiaceae</taxon>
        <taxon>Microdochium</taxon>
    </lineage>
</organism>
<feature type="transmembrane region" description="Helical" evidence="2">
    <location>
        <begin position="55"/>
        <end position="74"/>
    </location>
</feature>
<proteinExistence type="predicted"/>
<feature type="transmembrane region" description="Helical" evidence="2">
    <location>
        <begin position="140"/>
        <end position="162"/>
    </location>
</feature>
<name>A0A136J653_9PEZI</name>
<evidence type="ECO:0000313" key="3">
    <source>
        <dbReference type="EMBL" id="KXJ92678.1"/>
    </source>
</evidence>
<feature type="transmembrane region" description="Helical" evidence="2">
    <location>
        <begin position="12"/>
        <end position="35"/>
    </location>
</feature>
<evidence type="ECO:0008006" key="5">
    <source>
        <dbReference type="Google" id="ProtNLM"/>
    </source>
</evidence>
<accession>A0A136J653</accession>
<feature type="region of interest" description="Disordered" evidence="1">
    <location>
        <begin position="235"/>
        <end position="279"/>
    </location>
</feature>
<evidence type="ECO:0000313" key="4">
    <source>
        <dbReference type="Proteomes" id="UP000070501"/>
    </source>
</evidence>
<dbReference type="EMBL" id="KQ964248">
    <property type="protein sequence ID" value="KXJ92678.1"/>
    <property type="molecule type" value="Genomic_DNA"/>
</dbReference>